<organism evidence="1 2">
    <name type="scientific">Methylobacterium nodulans (strain LMG 21967 / CNCM I-2342 / ORS 2060)</name>
    <dbReference type="NCBI Taxonomy" id="460265"/>
    <lineage>
        <taxon>Bacteria</taxon>
        <taxon>Pseudomonadati</taxon>
        <taxon>Pseudomonadota</taxon>
        <taxon>Alphaproteobacteria</taxon>
        <taxon>Hyphomicrobiales</taxon>
        <taxon>Methylobacteriaceae</taxon>
        <taxon>Methylobacterium</taxon>
    </lineage>
</organism>
<name>B8IBE0_METNO</name>
<dbReference type="HOGENOM" id="CLU_2585654_0_0_5"/>
<keyword evidence="2" id="KW-1185">Reference proteome</keyword>
<accession>B8IBE0</accession>
<evidence type="ECO:0000313" key="1">
    <source>
        <dbReference type="EMBL" id="ACL57355.1"/>
    </source>
</evidence>
<dbReference type="AlphaFoldDB" id="B8IBE0"/>
<gene>
    <name evidence="1" type="ordered locus">Mnod_2380</name>
</gene>
<proteinExistence type="predicted"/>
<dbReference type="OrthoDB" id="7998541at2"/>
<protein>
    <submittedName>
        <fullName evidence="1">Uncharacterized protein</fullName>
    </submittedName>
</protein>
<dbReference type="KEGG" id="mno:Mnod_2380"/>
<dbReference type="Proteomes" id="UP000008207">
    <property type="component" value="Chromosome"/>
</dbReference>
<sequence>MSRNIQPAYATLSINGATLRGRVLVSGQRQILQKTENTARKTFEFYLIDFGEACVPVELWLVADDDRPAGQGCGEVPAWR</sequence>
<reference evidence="1 2" key="1">
    <citation type="submission" date="2009-01" db="EMBL/GenBank/DDBJ databases">
        <title>Complete sequence of chromosome of Methylobacterium nodulans ORS 2060.</title>
        <authorList>
            <consortium name="US DOE Joint Genome Institute"/>
            <person name="Lucas S."/>
            <person name="Copeland A."/>
            <person name="Lapidus A."/>
            <person name="Glavina del Rio T."/>
            <person name="Dalin E."/>
            <person name="Tice H."/>
            <person name="Bruce D."/>
            <person name="Goodwin L."/>
            <person name="Pitluck S."/>
            <person name="Sims D."/>
            <person name="Brettin T."/>
            <person name="Detter J.C."/>
            <person name="Han C."/>
            <person name="Larimer F."/>
            <person name="Land M."/>
            <person name="Hauser L."/>
            <person name="Kyrpides N."/>
            <person name="Ivanova N."/>
            <person name="Marx C.J."/>
            <person name="Richardson P."/>
        </authorList>
    </citation>
    <scope>NUCLEOTIDE SEQUENCE [LARGE SCALE GENOMIC DNA]</scope>
    <source>
        <strain evidence="2">LMG 21967 / CNCM I-2342 / ORS 2060</strain>
    </source>
</reference>
<evidence type="ECO:0000313" key="2">
    <source>
        <dbReference type="Proteomes" id="UP000008207"/>
    </source>
</evidence>
<dbReference type="RefSeq" id="WP_015929035.1">
    <property type="nucleotide sequence ID" value="NC_011894.1"/>
</dbReference>
<dbReference type="EMBL" id="CP001349">
    <property type="protein sequence ID" value="ACL57355.1"/>
    <property type="molecule type" value="Genomic_DNA"/>
</dbReference>